<evidence type="ECO:0000313" key="1">
    <source>
        <dbReference type="EMBL" id="CAE4612138.1"/>
    </source>
</evidence>
<name>A0A7S4RGD6_9STRA</name>
<dbReference type="PANTHER" id="PTHR21530">
    <property type="entry name" value="PHEROMONE SHUTDOWN PROTEIN"/>
    <property type="match status" value="1"/>
</dbReference>
<sequence length="452" mass="49260">MRNEQNKKSCHGVKAAVVVASLLLIQNATAFSTVPMRAAPLMRRTTTTTTNLFSSAVSSMAKDDEDEKQVVRLMDPRTNREIILVGCMHYNPASIQLAEKTAVDAAKSLSQSPPSPPPSFLEKLMNQKKDNESVYSGGLAAVLVESCRTRWDAANEFRSETLKEAWQRDIYDKILPNEMRAAAKVANSNGIPVVLGDQEIEITGKRVKMTLKQTLQDLLTPWNGGWDRIVKDVKVGFGVISNSFGINSTPEPVVTNAGKLTYRDFLDANLLLSMPVSLARYPLGILVRFPKFGFALLTFFSAIDYVSGQLMMGTLTSSDPMTQTIVTSFFGAGSAVVDDASPLSWLVTFLIAGLETIVFARVFMLPILAERDVVLAKSIVATCAATDSKRANLEAAELYRNILEDKDSISGQQMVGKRENNGAVVAILGAAHVNGVRDIILNGVENDPLLRL</sequence>
<dbReference type="EMBL" id="HBNS01022061">
    <property type="protein sequence ID" value="CAE4612138.1"/>
    <property type="molecule type" value="Transcribed_RNA"/>
</dbReference>
<accession>A0A7S4RGD6</accession>
<dbReference type="AlphaFoldDB" id="A0A7S4RGD6"/>
<protein>
    <recommendedName>
        <fullName evidence="2">TraB family protein</fullName>
    </recommendedName>
</protein>
<organism evidence="1">
    <name type="scientific">Ditylum brightwellii</name>
    <dbReference type="NCBI Taxonomy" id="49249"/>
    <lineage>
        <taxon>Eukaryota</taxon>
        <taxon>Sar</taxon>
        <taxon>Stramenopiles</taxon>
        <taxon>Ochrophyta</taxon>
        <taxon>Bacillariophyta</taxon>
        <taxon>Mediophyceae</taxon>
        <taxon>Lithodesmiophycidae</taxon>
        <taxon>Lithodesmiales</taxon>
        <taxon>Lithodesmiaceae</taxon>
        <taxon>Ditylum</taxon>
    </lineage>
</organism>
<dbReference type="PANTHER" id="PTHR21530:SF7">
    <property type="entry name" value="TRAB DOMAIN-CONTAINING PROTEIN"/>
    <property type="match status" value="1"/>
</dbReference>
<reference evidence="1" key="1">
    <citation type="submission" date="2021-01" db="EMBL/GenBank/DDBJ databases">
        <authorList>
            <person name="Corre E."/>
            <person name="Pelletier E."/>
            <person name="Niang G."/>
            <person name="Scheremetjew M."/>
            <person name="Finn R."/>
            <person name="Kale V."/>
            <person name="Holt S."/>
            <person name="Cochrane G."/>
            <person name="Meng A."/>
            <person name="Brown T."/>
            <person name="Cohen L."/>
        </authorList>
    </citation>
    <scope>NUCLEOTIDE SEQUENCE</scope>
    <source>
        <strain evidence="1">GSO104</strain>
    </source>
</reference>
<dbReference type="InterPro" id="IPR046345">
    <property type="entry name" value="TraB_PrgY-like"/>
</dbReference>
<gene>
    <name evidence="1" type="ORF">DBRI00130_LOCUS17462</name>
</gene>
<evidence type="ECO:0008006" key="2">
    <source>
        <dbReference type="Google" id="ProtNLM"/>
    </source>
</evidence>
<proteinExistence type="predicted"/>